<dbReference type="EMBL" id="CP018145">
    <property type="protein sequence ID" value="ASJ52232.1"/>
    <property type="molecule type" value="Genomic_DNA"/>
</dbReference>
<evidence type="ECO:0000313" key="1">
    <source>
        <dbReference type="EMBL" id="ASJ52232.1"/>
    </source>
</evidence>
<evidence type="ECO:0000313" key="2">
    <source>
        <dbReference type="Proteomes" id="UP000197781"/>
    </source>
</evidence>
<protein>
    <submittedName>
        <fullName evidence="1">Uncharacterized protein</fullName>
    </submittedName>
</protein>
<proteinExistence type="predicted"/>
<gene>
    <name evidence="1" type="ORF">BP422_00985</name>
</gene>
<reference evidence="1 2" key="1">
    <citation type="submission" date="2016-11" db="EMBL/GenBank/DDBJ databases">
        <authorList>
            <person name="Jaros S."/>
            <person name="Januszkiewicz K."/>
            <person name="Wedrychowicz H."/>
        </authorList>
    </citation>
    <scope>NUCLEOTIDE SEQUENCE [LARGE SCALE GENOMIC DNA]</scope>
    <source>
        <strain evidence="1 2">NF2</strain>
    </source>
</reference>
<dbReference type="AlphaFoldDB" id="A0A220MB57"/>
<name>A0A220MB57_9BACL</name>
<accession>A0A220MB57</accession>
<dbReference type="KEGG" id="bfm:BP422_00985"/>
<dbReference type="Proteomes" id="UP000197781">
    <property type="component" value="Chromosome"/>
</dbReference>
<sequence length="66" mass="7262">MRKCSTKFFDQLLLVLFSAVMRDVDLAVSIAHIGGADPEASLTIMKMHRVIVKGITVEARKRSCGV</sequence>
<organism evidence="1 2">
    <name type="scientific">Brevibacillus formosus</name>
    <dbReference type="NCBI Taxonomy" id="54913"/>
    <lineage>
        <taxon>Bacteria</taxon>
        <taxon>Bacillati</taxon>
        <taxon>Bacillota</taxon>
        <taxon>Bacilli</taxon>
        <taxon>Bacillales</taxon>
        <taxon>Paenibacillaceae</taxon>
        <taxon>Brevibacillus</taxon>
    </lineage>
</organism>